<dbReference type="Proteomes" id="UP000799444">
    <property type="component" value="Unassembled WGS sequence"/>
</dbReference>
<feature type="compositionally biased region" description="Low complexity" evidence="1">
    <location>
        <begin position="214"/>
        <end position="232"/>
    </location>
</feature>
<dbReference type="AlphaFoldDB" id="A0A9P4R0S9"/>
<name>A0A9P4R0S9_9PLEO</name>
<protein>
    <submittedName>
        <fullName evidence="2">Uncharacterized protein</fullName>
    </submittedName>
</protein>
<feature type="compositionally biased region" description="Polar residues" evidence="1">
    <location>
        <begin position="259"/>
        <end position="268"/>
    </location>
</feature>
<proteinExistence type="predicted"/>
<accession>A0A9P4R0S9</accession>
<dbReference type="OrthoDB" id="4755622at2759"/>
<feature type="compositionally biased region" description="Basic and acidic residues" evidence="1">
    <location>
        <begin position="188"/>
        <end position="199"/>
    </location>
</feature>
<feature type="region of interest" description="Disordered" evidence="1">
    <location>
        <begin position="85"/>
        <end position="240"/>
    </location>
</feature>
<evidence type="ECO:0000313" key="3">
    <source>
        <dbReference type="Proteomes" id="UP000799444"/>
    </source>
</evidence>
<feature type="compositionally biased region" description="Low complexity" evidence="1">
    <location>
        <begin position="105"/>
        <end position="126"/>
    </location>
</feature>
<feature type="compositionally biased region" description="Pro residues" evidence="1">
    <location>
        <begin position="1"/>
        <end position="12"/>
    </location>
</feature>
<reference evidence="2" key="1">
    <citation type="journal article" date="2020" name="Stud. Mycol.">
        <title>101 Dothideomycetes genomes: a test case for predicting lifestyles and emergence of pathogens.</title>
        <authorList>
            <person name="Haridas S."/>
            <person name="Albert R."/>
            <person name="Binder M."/>
            <person name="Bloem J."/>
            <person name="Labutti K."/>
            <person name="Salamov A."/>
            <person name="Andreopoulos B."/>
            <person name="Baker S."/>
            <person name="Barry K."/>
            <person name="Bills G."/>
            <person name="Bluhm B."/>
            <person name="Cannon C."/>
            <person name="Castanera R."/>
            <person name="Culley D."/>
            <person name="Daum C."/>
            <person name="Ezra D."/>
            <person name="Gonzalez J."/>
            <person name="Henrissat B."/>
            <person name="Kuo A."/>
            <person name="Liang C."/>
            <person name="Lipzen A."/>
            <person name="Lutzoni F."/>
            <person name="Magnuson J."/>
            <person name="Mondo S."/>
            <person name="Nolan M."/>
            <person name="Ohm R."/>
            <person name="Pangilinan J."/>
            <person name="Park H.-J."/>
            <person name="Ramirez L."/>
            <person name="Alfaro M."/>
            <person name="Sun H."/>
            <person name="Tritt A."/>
            <person name="Yoshinaga Y."/>
            <person name="Zwiers L.-H."/>
            <person name="Turgeon B."/>
            <person name="Goodwin S."/>
            <person name="Spatafora J."/>
            <person name="Crous P."/>
            <person name="Grigoriev I."/>
        </authorList>
    </citation>
    <scope>NUCLEOTIDE SEQUENCE</scope>
    <source>
        <strain evidence="2">CBS 125425</strain>
    </source>
</reference>
<organism evidence="2 3">
    <name type="scientific">Polyplosphaeria fusca</name>
    <dbReference type="NCBI Taxonomy" id="682080"/>
    <lineage>
        <taxon>Eukaryota</taxon>
        <taxon>Fungi</taxon>
        <taxon>Dikarya</taxon>
        <taxon>Ascomycota</taxon>
        <taxon>Pezizomycotina</taxon>
        <taxon>Dothideomycetes</taxon>
        <taxon>Pleosporomycetidae</taxon>
        <taxon>Pleosporales</taxon>
        <taxon>Tetraplosphaeriaceae</taxon>
        <taxon>Polyplosphaeria</taxon>
    </lineage>
</organism>
<feature type="region of interest" description="Disordered" evidence="1">
    <location>
        <begin position="467"/>
        <end position="521"/>
    </location>
</feature>
<comment type="caution">
    <text evidence="2">The sequence shown here is derived from an EMBL/GenBank/DDBJ whole genome shotgun (WGS) entry which is preliminary data.</text>
</comment>
<feature type="compositionally biased region" description="Low complexity" evidence="1">
    <location>
        <begin position="14"/>
        <end position="25"/>
    </location>
</feature>
<evidence type="ECO:0000256" key="1">
    <source>
        <dbReference type="SAM" id="MobiDB-lite"/>
    </source>
</evidence>
<feature type="compositionally biased region" description="Basic and acidic residues" evidence="1">
    <location>
        <begin position="271"/>
        <end position="281"/>
    </location>
</feature>
<feature type="region of interest" description="Disordered" evidence="1">
    <location>
        <begin position="254"/>
        <end position="281"/>
    </location>
</feature>
<dbReference type="EMBL" id="ML996148">
    <property type="protein sequence ID" value="KAF2734391.1"/>
    <property type="molecule type" value="Genomic_DNA"/>
</dbReference>
<gene>
    <name evidence="2" type="ORF">EJ04DRAFT_564258</name>
</gene>
<feature type="compositionally biased region" description="Polar residues" evidence="1">
    <location>
        <begin position="487"/>
        <end position="501"/>
    </location>
</feature>
<keyword evidence="3" id="KW-1185">Reference proteome</keyword>
<evidence type="ECO:0000313" key="2">
    <source>
        <dbReference type="EMBL" id="KAF2734391.1"/>
    </source>
</evidence>
<sequence length="521" mass="55414">MDSSPSTPPKPSTPKRTGTPSGSSSHTVMGCTADPAAYTIVKIHTAKCAMCDKRNMDTMRRCPGCTYQVCQPCFDLRNGKPLMHGNLVRPSNLPPTPARRALFRPGGSSASGSPAAAPSPLGSSPSFNPQADTRVGVQEETPEKSTPGSKRGRGKKSKAYLTSDDEKDEDFAPGPGSPTPASGKRRKTVESKGKQRLGEIGENIPTISRRAPRTFTSTSKQTATTTPTASPARLSLPTPPTITARANRYLTAAPGAANANMSGNTDQANDGGRDIRSDSPDTNARRIMELIEEQRVKANLPPYEEHLLSRRQPVVDNLSVQVPPNVARNFKPQPTAAEIQKNLQEKYFPGSTSSQSASAATPAQQSIRLIIILEADNLRKDLKLDDDQQNELESSMIGVGRKLIMDFKEDVTDPAILAAWSLNMPIHVLRKGEQAQLKALVIAKGTDKINEFKEELGASAFMPKVSVSSVPPTGVRQESPTEAAGGPTSSPATLSVGQAATVTDADTEDEGNGDAAVSRSV</sequence>
<feature type="compositionally biased region" description="Polar residues" evidence="1">
    <location>
        <begin position="467"/>
        <end position="480"/>
    </location>
</feature>
<feature type="region of interest" description="Disordered" evidence="1">
    <location>
        <begin position="1"/>
        <end position="27"/>
    </location>
</feature>